<proteinExistence type="predicted"/>
<evidence type="ECO:0000256" key="2">
    <source>
        <dbReference type="SAM" id="Phobius"/>
    </source>
</evidence>
<dbReference type="Proteomes" id="UP001368328">
    <property type="component" value="Chromosome"/>
</dbReference>
<evidence type="ECO:0000256" key="1">
    <source>
        <dbReference type="SAM" id="Coils"/>
    </source>
</evidence>
<evidence type="ECO:0000313" key="4">
    <source>
        <dbReference type="Proteomes" id="UP001368328"/>
    </source>
</evidence>
<dbReference type="RefSeq" id="WP_338788242.1">
    <property type="nucleotide sequence ID" value="NZ_CP147403.1"/>
</dbReference>
<dbReference type="EMBL" id="CP147403">
    <property type="protein sequence ID" value="WXB89741.1"/>
    <property type="molecule type" value="Genomic_DNA"/>
</dbReference>
<protein>
    <submittedName>
        <fullName evidence="3">5-bromo-4-chloroindolyl phosphate hydrolysis family protein</fullName>
    </submittedName>
</protein>
<accession>A0ABZ2MWF2</accession>
<keyword evidence="1" id="KW-0175">Coiled coil</keyword>
<sequence length="208" mass="23973">MKQLVNFLLRSSVATFSTGTIWLGSFFAFHQPFLLASAYALGVGGVVYLTIKGMTTHRFLKQNQLTKKEYQYIKKNLNEASKKIRRLRKALLNVRSVASIKQNIEIIRIVNKIYSITKNEPKRFYLVEPFFYSHLDSMVEISEKYAFLAAQPKKNAELSISLSETRRTISNLAETLEKDLYDVLSKDIDHLQFELDVAKLSINKTIKK</sequence>
<keyword evidence="4" id="KW-1185">Reference proteome</keyword>
<dbReference type="InterPro" id="IPR018770">
    <property type="entry name" value="ChloroindolylP_hydrolase"/>
</dbReference>
<keyword evidence="2" id="KW-0472">Membrane</keyword>
<keyword evidence="2" id="KW-0812">Transmembrane</keyword>
<feature type="coiled-coil region" evidence="1">
    <location>
        <begin position="70"/>
        <end position="97"/>
    </location>
</feature>
<keyword evidence="2" id="KW-1133">Transmembrane helix</keyword>
<name>A0ABZ2MWF2_9BACI</name>
<evidence type="ECO:0000313" key="3">
    <source>
        <dbReference type="EMBL" id="WXB89741.1"/>
    </source>
</evidence>
<gene>
    <name evidence="3" type="ORF">WCV66_05765</name>
</gene>
<feature type="transmembrane region" description="Helical" evidence="2">
    <location>
        <begin position="33"/>
        <end position="51"/>
    </location>
</feature>
<reference evidence="3 4" key="1">
    <citation type="submission" date="2024-02" db="EMBL/GenBank/DDBJ databases">
        <title>Seven novel Bacillus-like species.</title>
        <authorList>
            <person name="Liu G."/>
        </authorList>
    </citation>
    <scope>NUCLEOTIDE SEQUENCE [LARGE SCALE GENOMIC DNA]</scope>
    <source>
        <strain evidence="3 4">FJAT-53654</strain>
    </source>
</reference>
<organism evidence="3 4">
    <name type="scientific">Metabacillus rhizosphaerae</name>
    <dbReference type="NCBI Taxonomy" id="3117747"/>
    <lineage>
        <taxon>Bacteria</taxon>
        <taxon>Bacillati</taxon>
        <taxon>Bacillota</taxon>
        <taxon>Bacilli</taxon>
        <taxon>Bacillales</taxon>
        <taxon>Bacillaceae</taxon>
        <taxon>Metabacillus</taxon>
    </lineage>
</organism>
<feature type="transmembrane region" description="Helical" evidence="2">
    <location>
        <begin position="7"/>
        <end position="27"/>
    </location>
</feature>
<dbReference type="Pfam" id="PF10112">
    <property type="entry name" value="Halogen_Hydrol"/>
    <property type="match status" value="1"/>
</dbReference>